<evidence type="ECO:0000256" key="1">
    <source>
        <dbReference type="SAM" id="SignalP"/>
    </source>
</evidence>
<dbReference type="Proteomes" id="UP000000226">
    <property type="component" value="Chromosome 9"/>
</dbReference>
<keyword evidence="3" id="KW-1185">Reference proteome</keyword>
<feature type="signal peptide" evidence="1">
    <location>
        <begin position="1"/>
        <end position="31"/>
    </location>
</feature>
<dbReference type="EMBL" id="CM002296">
    <property type="protein sequence ID" value="ESW08448.1"/>
    <property type="molecule type" value="Genomic_DNA"/>
</dbReference>
<evidence type="ECO:0000313" key="2">
    <source>
        <dbReference type="EMBL" id="ESW08448.1"/>
    </source>
</evidence>
<feature type="chain" id="PRO_5004755951" evidence="1">
    <location>
        <begin position="32"/>
        <end position="61"/>
    </location>
</feature>
<protein>
    <submittedName>
        <fullName evidence="2">Uncharacterized protein</fullName>
    </submittedName>
</protein>
<gene>
    <name evidence="2" type="ORF">PHAVU_009G046700g</name>
</gene>
<organism evidence="2 3">
    <name type="scientific">Phaseolus vulgaris</name>
    <name type="common">Kidney bean</name>
    <name type="synonym">French bean</name>
    <dbReference type="NCBI Taxonomy" id="3885"/>
    <lineage>
        <taxon>Eukaryota</taxon>
        <taxon>Viridiplantae</taxon>
        <taxon>Streptophyta</taxon>
        <taxon>Embryophyta</taxon>
        <taxon>Tracheophyta</taxon>
        <taxon>Spermatophyta</taxon>
        <taxon>Magnoliopsida</taxon>
        <taxon>eudicotyledons</taxon>
        <taxon>Gunneridae</taxon>
        <taxon>Pentapetalae</taxon>
        <taxon>rosids</taxon>
        <taxon>fabids</taxon>
        <taxon>Fabales</taxon>
        <taxon>Fabaceae</taxon>
        <taxon>Papilionoideae</taxon>
        <taxon>50 kb inversion clade</taxon>
        <taxon>NPAAA clade</taxon>
        <taxon>indigoferoid/millettioid clade</taxon>
        <taxon>Phaseoleae</taxon>
        <taxon>Phaseolus</taxon>
    </lineage>
</organism>
<evidence type="ECO:0000313" key="3">
    <source>
        <dbReference type="Proteomes" id="UP000000226"/>
    </source>
</evidence>
<name>V7AV23_PHAVU</name>
<accession>V7AV23</accession>
<reference evidence="3" key="1">
    <citation type="journal article" date="2014" name="Nat. Genet.">
        <title>A reference genome for common bean and genome-wide analysis of dual domestications.</title>
        <authorList>
            <person name="Schmutz J."/>
            <person name="McClean P.E."/>
            <person name="Mamidi S."/>
            <person name="Wu G.A."/>
            <person name="Cannon S.B."/>
            <person name="Grimwood J."/>
            <person name="Jenkins J."/>
            <person name="Shu S."/>
            <person name="Song Q."/>
            <person name="Chavarro C."/>
            <person name="Torres-Torres M."/>
            <person name="Geffroy V."/>
            <person name="Moghaddam S.M."/>
            <person name="Gao D."/>
            <person name="Abernathy B."/>
            <person name="Barry K."/>
            <person name="Blair M."/>
            <person name="Brick M.A."/>
            <person name="Chovatia M."/>
            <person name="Gepts P."/>
            <person name="Goodstein D.M."/>
            <person name="Gonzales M."/>
            <person name="Hellsten U."/>
            <person name="Hyten D.L."/>
            <person name="Jia G."/>
            <person name="Kelly J.D."/>
            <person name="Kudrna D."/>
            <person name="Lee R."/>
            <person name="Richard M.M."/>
            <person name="Miklas P.N."/>
            <person name="Osorno J.M."/>
            <person name="Rodrigues J."/>
            <person name="Thareau V."/>
            <person name="Urrea C.A."/>
            <person name="Wang M."/>
            <person name="Yu Y."/>
            <person name="Zhang M."/>
            <person name="Wing R.A."/>
            <person name="Cregan P.B."/>
            <person name="Rokhsar D.S."/>
            <person name="Jackson S.A."/>
        </authorList>
    </citation>
    <scope>NUCLEOTIDE SEQUENCE [LARGE SCALE GENOMIC DNA]</scope>
    <source>
        <strain evidence="3">cv. G19833</strain>
    </source>
</reference>
<keyword evidence="1" id="KW-0732">Signal</keyword>
<sequence>MAFLAFSKLMSFPALLAILLLLISFDLGAAAQPDIKPGRKLFQCGGGSPLPVRLTRPSVRP</sequence>
<dbReference type="Gramene" id="ESW08448">
    <property type="protein sequence ID" value="ESW08448"/>
    <property type="gene ID" value="PHAVU_009G046700g"/>
</dbReference>
<dbReference type="AlphaFoldDB" id="V7AV23"/>
<proteinExistence type="predicted"/>